<name>A0AAQ3KEQ0_9LILI</name>
<evidence type="ECO:0000313" key="7">
    <source>
        <dbReference type="EMBL" id="WOL07240.1"/>
    </source>
</evidence>
<keyword evidence="5" id="KW-0472">Membrane</keyword>
<dbReference type="InterPro" id="IPR001841">
    <property type="entry name" value="Znf_RING"/>
</dbReference>
<accession>A0AAQ3KEQ0</accession>
<dbReference type="InterPro" id="IPR013083">
    <property type="entry name" value="Znf_RING/FYVE/PHD"/>
</dbReference>
<dbReference type="PANTHER" id="PTHR45798">
    <property type="entry name" value="RING-H2 FINGER PROTEIN ATL61-RELATED-RELATED"/>
    <property type="match status" value="1"/>
</dbReference>
<dbReference type="AlphaFoldDB" id="A0AAQ3KEQ0"/>
<evidence type="ECO:0000256" key="2">
    <source>
        <dbReference type="ARBA" id="ARBA00022771"/>
    </source>
</evidence>
<dbReference type="PANTHER" id="PTHR45798:SF97">
    <property type="entry name" value="ALCOHOL-SENSITIVE RING FINGER PROTEIN 1"/>
    <property type="match status" value="1"/>
</dbReference>
<dbReference type="SMART" id="SM00184">
    <property type="entry name" value="RING"/>
    <property type="match status" value="1"/>
</dbReference>
<feature type="transmembrane region" description="Helical" evidence="5">
    <location>
        <begin position="29"/>
        <end position="50"/>
    </location>
</feature>
<keyword evidence="1" id="KW-0479">Metal-binding</keyword>
<evidence type="ECO:0000256" key="3">
    <source>
        <dbReference type="ARBA" id="ARBA00022833"/>
    </source>
</evidence>
<dbReference type="Pfam" id="PF13639">
    <property type="entry name" value="zf-RING_2"/>
    <property type="match status" value="1"/>
</dbReference>
<reference evidence="7 8" key="1">
    <citation type="submission" date="2023-10" db="EMBL/GenBank/DDBJ databases">
        <title>Chromosome-scale genome assembly provides insights into flower coloration mechanisms of Canna indica.</title>
        <authorList>
            <person name="Li C."/>
        </authorList>
    </citation>
    <scope>NUCLEOTIDE SEQUENCE [LARGE SCALE GENOMIC DNA]</scope>
    <source>
        <tissue evidence="7">Flower</tissue>
    </source>
</reference>
<evidence type="ECO:0000256" key="5">
    <source>
        <dbReference type="SAM" id="Phobius"/>
    </source>
</evidence>
<dbReference type="SUPFAM" id="SSF57850">
    <property type="entry name" value="RING/U-box"/>
    <property type="match status" value="1"/>
</dbReference>
<dbReference type="PROSITE" id="PS50089">
    <property type="entry name" value="ZF_RING_2"/>
    <property type="match status" value="1"/>
</dbReference>
<evidence type="ECO:0000256" key="1">
    <source>
        <dbReference type="ARBA" id="ARBA00022723"/>
    </source>
</evidence>
<dbReference type="CDD" id="cd16461">
    <property type="entry name" value="RING-H2_EL5-like"/>
    <property type="match status" value="1"/>
</dbReference>
<evidence type="ECO:0000256" key="4">
    <source>
        <dbReference type="PROSITE-ProRule" id="PRU00175"/>
    </source>
</evidence>
<organism evidence="7 8">
    <name type="scientific">Canna indica</name>
    <name type="common">Indian-shot</name>
    <dbReference type="NCBI Taxonomy" id="4628"/>
    <lineage>
        <taxon>Eukaryota</taxon>
        <taxon>Viridiplantae</taxon>
        <taxon>Streptophyta</taxon>
        <taxon>Embryophyta</taxon>
        <taxon>Tracheophyta</taxon>
        <taxon>Spermatophyta</taxon>
        <taxon>Magnoliopsida</taxon>
        <taxon>Liliopsida</taxon>
        <taxon>Zingiberales</taxon>
        <taxon>Cannaceae</taxon>
        <taxon>Canna</taxon>
    </lineage>
</organism>
<gene>
    <name evidence="7" type="ORF">Cni_G15979</name>
</gene>
<keyword evidence="2 4" id="KW-0863">Zinc-finger</keyword>
<keyword evidence="8" id="KW-1185">Reference proteome</keyword>
<dbReference type="GO" id="GO:0008270">
    <property type="term" value="F:zinc ion binding"/>
    <property type="evidence" value="ECO:0007669"/>
    <property type="project" value="UniProtKB-KW"/>
</dbReference>
<dbReference type="EMBL" id="CP136894">
    <property type="protein sequence ID" value="WOL07240.1"/>
    <property type="molecule type" value="Genomic_DNA"/>
</dbReference>
<dbReference type="Gene3D" id="3.30.40.10">
    <property type="entry name" value="Zinc/RING finger domain, C3HC4 (zinc finger)"/>
    <property type="match status" value="1"/>
</dbReference>
<dbReference type="InterPro" id="IPR052788">
    <property type="entry name" value="RING-type_E3_ligase_ATL"/>
</dbReference>
<keyword evidence="5" id="KW-0812">Transmembrane</keyword>
<keyword evidence="3" id="KW-0862">Zinc</keyword>
<protein>
    <recommendedName>
        <fullName evidence="6">RING-type domain-containing protein</fullName>
    </recommendedName>
</protein>
<evidence type="ECO:0000259" key="6">
    <source>
        <dbReference type="PROSITE" id="PS50089"/>
    </source>
</evidence>
<keyword evidence="5" id="KW-1133">Transmembrane helix</keyword>
<proteinExistence type="predicted"/>
<dbReference type="Proteomes" id="UP001327560">
    <property type="component" value="Chromosome 5"/>
</dbReference>
<feature type="domain" description="RING-type" evidence="6">
    <location>
        <begin position="96"/>
        <end position="138"/>
    </location>
</feature>
<evidence type="ECO:0000313" key="8">
    <source>
        <dbReference type="Proteomes" id="UP001327560"/>
    </source>
</evidence>
<sequence length="173" mass="18215">MPRFLTTNSEQLPSALPPTPSGLHFDTDVVVIIASLLCAMVSIAGLALVARCTCPRRRLGRGNHPQRPPDKGLEKKALRQLPKISYRGSEGPPAECPICLAEFEEGDQLRVLPQCGHGFHAGCVDAWLASHSSCPSCRRVLVVAAPPSRCGVDSVDAAEPAEAGAGGHPPSIP</sequence>